<keyword evidence="1" id="KW-1133">Transmembrane helix</keyword>
<feature type="domain" description="MacB-like periplasmic core" evidence="2">
    <location>
        <begin position="20"/>
        <end position="97"/>
    </location>
</feature>
<proteinExistence type="predicted"/>
<reference evidence="3" key="1">
    <citation type="submission" date="2020-06" db="EMBL/GenBank/DDBJ databases">
        <authorList>
            <person name="Dong N."/>
        </authorList>
    </citation>
    <scope>NUCLEOTIDE SEQUENCE</scope>
    <source>
        <strain evidence="3">R1692</strain>
    </source>
</reference>
<sequence>MIRNYFNILARSLAKNKVFSFINIIGLSIGMAAAILITLWIHREYSMDKFHEKSDRLYVVYNRDTDGIETWVNNNTQKILTTTLQSDYPEVEAATRSNRS</sequence>
<dbReference type="EMBL" id="JACAGK010000038">
    <property type="protein sequence ID" value="MDM1049165.1"/>
    <property type="molecule type" value="Genomic_DNA"/>
</dbReference>
<keyword evidence="1" id="KW-0472">Membrane</keyword>
<dbReference type="InterPro" id="IPR025857">
    <property type="entry name" value="MacB_PCD"/>
</dbReference>
<keyword evidence="4" id="KW-1185">Reference proteome</keyword>
<comment type="caution">
    <text evidence="3">The sequence shown here is derived from an EMBL/GenBank/DDBJ whole genome shotgun (WGS) entry which is preliminary data.</text>
</comment>
<feature type="transmembrane region" description="Helical" evidence="1">
    <location>
        <begin position="20"/>
        <end position="41"/>
    </location>
</feature>
<dbReference type="RefSeq" id="WP_286651684.1">
    <property type="nucleotide sequence ID" value="NZ_JACAGK010000038.1"/>
</dbReference>
<accession>A0ABT7NPH7</accession>
<dbReference type="Proteomes" id="UP001170954">
    <property type="component" value="Unassembled WGS sequence"/>
</dbReference>
<evidence type="ECO:0000259" key="2">
    <source>
        <dbReference type="Pfam" id="PF12704"/>
    </source>
</evidence>
<evidence type="ECO:0000313" key="4">
    <source>
        <dbReference type="Proteomes" id="UP001170954"/>
    </source>
</evidence>
<evidence type="ECO:0000256" key="1">
    <source>
        <dbReference type="SAM" id="Phobius"/>
    </source>
</evidence>
<keyword evidence="1" id="KW-0812">Transmembrane</keyword>
<name>A0ABT7NPH7_9SPHI</name>
<protein>
    <submittedName>
        <fullName evidence="3">ABC transporter permease</fullName>
    </submittedName>
</protein>
<organism evidence="3 4">
    <name type="scientific">Sphingobacterium hotanense</name>
    <dbReference type="NCBI Taxonomy" id="649196"/>
    <lineage>
        <taxon>Bacteria</taxon>
        <taxon>Pseudomonadati</taxon>
        <taxon>Bacteroidota</taxon>
        <taxon>Sphingobacteriia</taxon>
        <taxon>Sphingobacteriales</taxon>
        <taxon>Sphingobacteriaceae</taxon>
        <taxon>Sphingobacterium</taxon>
    </lineage>
</organism>
<dbReference type="Pfam" id="PF12704">
    <property type="entry name" value="MacB_PCD"/>
    <property type="match status" value="1"/>
</dbReference>
<gene>
    <name evidence="3" type="ORF">HX018_13055</name>
</gene>
<evidence type="ECO:0000313" key="3">
    <source>
        <dbReference type="EMBL" id="MDM1049165.1"/>
    </source>
</evidence>
<reference evidence="3" key="2">
    <citation type="journal article" date="2022" name="Sci. Total Environ.">
        <title>Prevalence, transmission, and molecular epidemiology of tet(X)-positive bacteria among humans, animals, and environmental niches in China: An epidemiological, and genomic-based study.</title>
        <authorList>
            <person name="Dong N."/>
            <person name="Zeng Y."/>
            <person name="Cai C."/>
            <person name="Sun C."/>
            <person name="Lu J."/>
            <person name="Liu C."/>
            <person name="Zhou H."/>
            <person name="Sun Q."/>
            <person name="Shu L."/>
            <person name="Wang H."/>
            <person name="Wang Y."/>
            <person name="Wang S."/>
            <person name="Wu C."/>
            <person name="Chan E.W."/>
            <person name="Chen G."/>
            <person name="Shen Z."/>
            <person name="Chen S."/>
            <person name="Zhang R."/>
        </authorList>
    </citation>
    <scope>NUCLEOTIDE SEQUENCE</scope>
    <source>
        <strain evidence="3">R1692</strain>
    </source>
</reference>